<dbReference type="PROSITE" id="PS50093">
    <property type="entry name" value="PKD"/>
    <property type="match status" value="1"/>
</dbReference>
<dbReference type="PANTHER" id="PTHR12106">
    <property type="entry name" value="SORTILIN RELATED"/>
    <property type="match status" value="1"/>
</dbReference>
<gene>
    <name evidence="4" type="primary">SORCS3_4</name>
    <name evidence="4" type="ORF">EYF80_007965</name>
</gene>
<dbReference type="GO" id="GO:0016020">
    <property type="term" value="C:membrane"/>
    <property type="evidence" value="ECO:0007669"/>
    <property type="project" value="UniProtKB-SubCell"/>
</dbReference>
<evidence type="ECO:0000313" key="4">
    <source>
        <dbReference type="EMBL" id="TNN81836.1"/>
    </source>
</evidence>
<reference evidence="4 5" key="1">
    <citation type="submission" date="2019-03" db="EMBL/GenBank/DDBJ databases">
        <title>First draft genome of Liparis tanakae, snailfish: a comprehensive survey of snailfish specific genes.</title>
        <authorList>
            <person name="Kim W."/>
            <person name="Song I."/>
            <person name="Jeong J.-H."/>
            <person name="Kim D."/>
            <person name="Kim S."/>
            <person name="Ryu S."/>
            <person name="Song J.Y."/>
            <person name="Lee S.K."/>
        </authorList>
    </citation>
    <scope>NUCLEOTIDE SEQUENCE [LARGE SCALE GENOMIC DNA]</scope>
    <source>
        <tissue evidence="4">Muscle</tissue>
    </source>
</reference>
<comment type="subcellular location">
    <subcellularLocation>
        <location evidence="1">Membrane</location>
        <topology evidence="1">Single-pass membrane protein</topology>
    </subcellularLocation>
</comment>
<evidence type="ECO:0000256" key="2">
    <source>
        <dbReference type="SAM" id="Phobius"/>
    </source>
</evidence>
<dbReference type="Gene3D" id="2.60.40.10">
    <property type="entry name" value="Immunoglobulins"/>
    <property type="match status" value="1"/>
</dbReference>
<dbReference type="Pfam" id="PF15901">
    <property type="entry name" value="Sortilin_C"/>
    <property type="match status" value="1"/>
</dbReference>
<keyword evidence="5" id="KW-1185">Reference proteome</keyword>
<dbReference type="InterPro" id="IPR031777">
    <property type="entry name" value="Sortilin_C"/>
</dbReference>
<evidence type="ECO:0000259" key="3">
    <source>
        <dbReference type="PROSITE" id="PS50093"/>
    </source>
</evidence>
<dbReference type="SMART" id="SM00089">
    <property type="entry name" value="PKD"/>
    <property type="match status" value="1"/>
</dbReference>
<sequence length="379" mass="42654">MGELCVMGEKQLFMKRRPGNRCMLAQDYSRIYSSEPCLCTSYDFEWYRKVLSNNCKEGGKNVYSPKRQVCRPRPPQGLRLSTSQGELSATVGSNVTFMVYLEDGDSLRTSIQLDFGDGIKITYSNLSRTDDGINHVYRTTGIYRVTASAENNQGSDSSTLFLHITSPVERVYLSAPIVAIRGKEVNLTAVVWPSHTRTLTFFWWFDNSSEVSGVPEYQLLVSLYPGLPSTAELFILPDEHTASEHKRGSEEALEMISDTCVTALNQGLIQFELKADIHIIVYMTQQTLAPLVDSNSIHSGSAMLMLLTVVFVGLAAFFIYKFKRKIPWIHVQAEDSHEKESEGISTVGQNDNMSKVKLSEFPSPKELMEKELEARRRGK</sequence>
<dbReference type="EMBL" id="SRLO01000044">
    <property type="protein sequence ID" value="TNN81836.1"/>
    <property type="molecule type" value="Genomic_DNA"/>
</dbReference>
<proteinExistence type="predicted"/>
<dbReference type="InterPro" id="IPR035986">
    <property type="entry name" value="PKD_dom_sf"/>
</dbReference>
<keyword evidence="2" id="KW-0812">Transmembrane</keyword>
<comment type="caution">
    <text evidence="4">The sequence shown here is derived from an EMBL/GenBank/DDBJ whole genome shotgun (WGS) entry which is preliminary data.</text>
</comment>
<evidence type="ECO:0000256" key="1">
    <source>
        <dbReference type="ARBA" id="ARBA00004167"/>
    </source>
</evidence>
<evidence type="ECO:0000313" key="5">
    <source>
        <dbReference type="Proteomes" id="UP000314294"/>
    </source>
</evidence>
<organism evidence="4 5">
    <name type="scientific">Liparis tanakae</name>
    <name type="common">Tanaka's snailfish</name>
    <dbReference type="NCBI Taxonomy" id="230148"/>
    <lineage>
        <taxon>Eukaryota</taxon>
        <taxon>Metazoa</taxon>
        <taxon>Chordata</taxon>
        <taxon>Craniata</taxon>
        <taxon>Vertebrata</taxon>
        <taxon>Euteleostomi</taxon>
        <taxon>Actinopterygii</taxon>
        <taxon>Neopterygii</taxon>
        <taxon>Teleostei</taxon>
        <taxon>Neoteleostei</taxon>
        <taxon>Acanthomorphata</taxon>
        <taxon>Eupercaria</taxon>
        <taxon>Perciformes</taxon>
        <taxon>Cottioidei</taxon>
        <taxon>Cottales</taxon>
        <taxon>Liparidae</taxon>
        <taxon>Liparis</taxon>
    </lineage>
</organism>
<name>A0A4Z2IVC4_9TELE</name>
<keyword evidence="4" id="KW-0675">Receptor</keyword>
<feature type="transmembrane region" description="Helical" evidence="2">
    <location>
        <begin position="302"/>
        <end position="320"/>
    </location>
</feature>
<dbReference type="InterPro" id="IPR000601">
    <property type="entry name" value="PKD_dom"/>
</dbReference>
<dbReference type="Proteomes" id="UP000314294">
    <property type="component" value="Unassembled WGS sequence"/>
</dbReference>
<dbReference type="CDD" id="cd00146">
    <property type="entry name" value="PKD"/>
    <property type="match status" value="1"/>
</dbReference>
<dbReference type="PANTHER" id="PTHR12106:SF10">
    <property type="entry name" value="VPS10 DOMAIN-CONTAINING RECEPTOR SORCS3"/>
    <property type="match status" value="1"/>
</dbReference>
<accession>A0A4Z2IVC4</accession>
<feature type="domain" description="PKD" evidence="3">
    <location>
        <begin position="104"/>
        <end position="171"/>
    </location>
</feature>
<dbReference type="AlphaFoldDB" id="A0A4Z2IVC4"/>
<dbReference type="Pfam" id="PF00801">
    <property type="entry name" value="PKD"/>
    <property type="match status" value="1"/>
</dbReference>
<dbReference type="InterPro" id="IPR013783">
    <property type="entry name" value="Ig-like_fold"/>
</dbReference>
<dbReference type="OrthoDB" id="8934988at2759"/>
<dbReference type="InterPro" id="IPR050310">
    <property type="entry name" value="VPS10-sortilin"/>
</dbReference>
<dbReference type="InterPro" id="IPR022409">
    <property type="entry name" value="PKD/Chitinase_dom"/>
</dbReference>
<keyword evidence="2" id="KW-1133">Transmembrane helix</keyword>
<dbReference type="SUPFAM" id="SSF49299">
    <property type="entry name" value="PKD domain"/>
    <property type="match status" value="1"/>
</dbReference>
<dbReference type="FunFam" id="2.60.40.10:FF:000083">
    <property type="entry name" value="Sortilin-related VPS10 domain containing receptor 2"/>
    <property type="match status" value="1"/>
</dbReference>
<protein>
    <submittedName>
        <fullName evidence="4">VPS10 domain-containing receptor SorCS3</fullName>
    </submittedName>
</protein>
<keyword evidence="2" id="KW-0472">Membrane</keyword>